<dbReference type="Proteomes" id="UP001620461">
    <property type="component" value="Unassembled WGS sequence"/>
</dbReference>
<evidence type="ECO:0000313" key="3">
    <source>
        <dbReference type="Proteomes" id="UP001620461"/>
    </source>
</evidence>
<dbReference type="RefSeq" id="WP_404548968.1">
    <property type="nucleotide sequence ID" value="NZ_JADIKJ010000022.1"/>
</dbReference>
<dbReference type="Pfam" id="PF09836">
    <property type="entry name" value="DUF2063"/>
    <property type="match status" value="1"/>
</dbReference>
<gene>
    <name evidence="2" type="ORF">ISP15_16875</name>
</gene>
<dbReference type="GO" id="GO:0003677">
    <property type="term" value="F:DNA binding"/>
    <property type="evidence" value="ECO:0007669"/>
    <property type="project" value="UniProtKB-KW"/>
</dbReference>
<protein>
    <submittedName>
        <fullName evidence="2">DNA-binding domain-containing protein</fullName>
    </submittedName>
</protein>
<proteinExistence type="predicted"/>
<dbReference type="EMBL" id="JADIKJ010000022">
    <property type="protein sequence ID" value="MFK2902014.1"/>
    <property type="molecule type" value="Genomic_DNA"/>
</dbReference>
<reference evidence="2 3" key="1">
    <citation type="submission" date="2020-10" db="EMBL/GenBank/DDBJ databases">
        <title>Phylogeny of dyella-like bacteria.</title>
        <authorList>
            <person name="Fu J."/>
        </authorList>
    </citation>
    <scope>NUCLEOTIDE SEQUENCE [LARGE SCALE GENOMIC DNA]</scope>
    <source>
        <strain evidence="2 3">JP1</strain>
    </source>
</reference>
<sequence length="259" mass="29476">MNSLRDIQQHMLQAVTHAKAPVLPQIRSDAIADATSRMDVYRHGYRTRLRDALNNEFAGLRCMAGRHFNALLDAYAEAHPSQHYNIRWHGAGLAAFLDRARPWCGKPQLAEMARLDWAISTAFDAADQPTASLAELAAVPPQAWAGLRLEMQDNLQWLDCRYNVDAFRRAADRGEARPRLRRLARSRYMMIWRHAMTVHYRRLDHDETPVLRAAVQGESFASLCAKLAQVHGEATAAPRMVAWLRTWLDAGLVRGWRTD</sequence>
<keyword evidence="3" id="KW-1185">Reference proteome</keyword>
<organism evidence="2 3">
    <name type="scientific">Dyella jejuensis</name>
    <dbReference type="NCBI Taxonomy" id="1432009"/>
    <lineage>
        <taxon>Bacteria</taxon>
        <taxon>Pseudomonadati</taxon>
        <taxon>Pseudomonadota</taxon>
        <taxon>Gammaproteobacteria</taxon>
        <taxon>Lysobacterales</taxon>
        <taxon>Rhodanobacteraceae</taxon>
        <taxon>Dyella</taxon>
    </lineage>
</organism>
<accession>A0ABW8JLM6</accession>
<evidence type="ECO:0000259" key="1">
    <source>
        <dbReference type="Pfam" id="PF09836"/>
    </source>
</evidence>
<keyword evidence="2" id="KW-0238">DNA-binding</keyword>
<evidence type="ECO:0000313" key="2">
    <source>
        <dbReference type="EMBL" id="MFK2902014.1"/>
    </source>
</evidence>
<dbReference type="InterPro" id="IPR018640">
    <property type="entry name" value="DUF2063"/>
</dbReference>
<feature type="domain" description="Putative DNA-binding" evidence="1">
    <location>
        <begin position="7"/>
        <end position="97"/>
    </location>
</feature>
<name>A0ABW8JLM6_9GAMM</name>
<comment type="caution">
    <text evidence="2">The sequence shown here is derived from an EMBL/GenBank/DDBJ whole genome shotgun (WGS) entry which is preliminary data.</text>
</comment>